<feature type="compositionally biased region" description="Low complexity" evidence="1">
    <location>
        <begin position="156"/>
        <end position="170"/>
    </location>
</feature>
<feature type="compositionally biased region" description="Polar residues" evidence="1">
    <location>
        <begin position="122"/>
        <end position="154"/>
    </location>
</feature>
<evidence type="ECO:0000313" key="3">
    <source>
        <dbReference type="Proteomes" id="UP001497497"/>
    </source>
</evidence>
<reference evidence="2 3" key="1">
    <citation type="submission" date="2024-04" db="EMBL/GenBank/DDBJ databases">
        <authorList>
            <consortium name="Genoscope - CEA"/>
            <person name="William W."/>
        </authorList>
    </citation>
    <scope>NUCLEOTIDE SEQUENCE [LARGE SCALE GENOMIC DNA]</scope>
</reference>
<comment type="caution">
    <text evidence="2">The sequence shown here is derived from an EMBL/GenBank/DDBJ whole genome shotgun (WGS) entry which is preliminary data.</text>
</comment>
<dbReference type="AlphaFoldDB" id="A0AAV2ILT0"/>
<feature type="region of interest" description="Disordered" evidence="1">
    <location>
        <begin position="52"/>
        <end position="101"/>
    </location>
</feature>
<proteinExistence type="predicted"/>
<feature type="region of interest" description="Disordered" evidence="1">
    <location>
        <begin position="122"/>
        <end position="200"/>
    </location>
</feature>
<organism evidence="2 3">
    <name type="scientific">Lymnaea stagnalis</name>
    <name type="common">Great pond snail</name>
    <name type="synonym">Helix stagnalis</name>
    <dbReference type="NCBI Taxonomy" id="6523"/>
    <lineage>
        <taxon>Eukaryota</taxon>
        <taxon>Metazoa</taxon>
        <taxon>Spiralia</taxon>
        <taxon>Lophotrochozoa</taxon>
        <taxon>Mollusca</taxon>
        <taxon>Gastropoda</taxon>
        <taxon>Heterobranchia</taxon>
        <taxon>Euthyneura</taxon>
        <taxon>Panpulmonata</taxon>
        <taxon>Hygrophila</taxon>
        <taxon>Lymnaeoidea</taxon>
        <taxon>Lymnaeidae</taxon>
        <taxon>Lymnaea</taxon>
    </lineage>
</organism>
<dbReference type="Proteomes" id="UP001497497">
    <property type="component" value="Unassembled WGS sequence"/>
</dbReference>
<sequence>MPEMAAVCQDPTGTPPSMFGGRGPQGIGPPHGYYNHCGYQTPAPHGHYASDGYGTFQQTPQAEPATHQQHHLQPQHLPQHHHNQQQSWGYGLPMSANGRTNHGAISDEWTYMVPGGSSTPTQNHYNYQYRPNTHTSLDYASPLSSGQDTNTQGLDGSPSPGAPSPGESPGAGIGPNNQGAKSLRPPYEWMKPSAGLPQSG</sequence>
<dbReference type="EMBL" id="CAXITT010001181">
    <property type="protein sequence ID" value="CAL1548116.1"/>
    <property type="molecule type" value="Genomic_DNA"/>
</dbReference>
<name>A0AAV2ILT0_LYMST</name>
<keyword evidence="3" id="KW-1185">Reference proteome</keyword>
<evidence type="ECO:0000256" key="1">
    <source>
        <dbReference type="SAM" id="MobiDB-lite"/>
    </source>
</evidence>
<accession>A0AAV2ILT0</accession>
<feature type="region of interest" description="Disordered" evidence="1">
    <location>
        <begin position="1"/>
        <end position="27"/>
    </location>
</feature>
<protein>
    <submittedName>
        <fullName evidence="2">Uncharacterized protein</fullName>
    </submittedName>
</protein>
<evidence type="ECO:0000313" key="2">
    <source>
        <dbReference type="EMBL" id="CAL1548116.1"/>
    </source>
</evidence>
<feature type="non-terminal residue" evidence="2">
    <location>
        <position position="200"/>
    </location>
</feature>
<gene>
    <name evidence="2" type="ORF">GSLYS_00021433001</name>
</gene>